<accession>F4XPF1</accession>
<dbReference type="RefSeq" id="WP_008181969.1">
    <property type="nucleotide sequence ID" value="NZ_GL890847.1"/>
</dbReference>
<keyword evidence="3" id="KW-0732">Signal</keyword>
<evidence type="ECO:0000256" key="1">
    <source>
        <dbReference type="ARBA" id="ARBA00022801"/>
    </source>
</evidence>
<reference evidence="6" key="1">
    <citation type="journal article" date="2011" name="Proc. Natl. Acad. Sci. U.S.A.">
        <title>Genomic insights into the physiology and ecology of the marine filamentous cyanobacterium Lyngbya majuscula.</title>
        <authorList>
            <person name="Jones A.C."/>
            <person name="Monroe E.A."/>
            <person name="Podell S."/>
            <person name="Hess W.R."/>
            <person name="Klages S."/>
            <person name="Esquenazi E."/>
            <person name="Niessen S."/>
            <person name="Hoover H."/>
            <person name="Rothmann M."/>
            <person name="Lasken R.S."/>
            <person name="Yates J.R.III."/>
            <person name="Reinhardt R."/>
            <person name="Kube M."/>
            <person name="Burkart M.D."/>
            <person name="Allen E.E."/>
            <person name="Dorrestein P.C."/>
            <person name="Gerwick W.H."/>
            <person name="Gerwick L."/>
        </authorList>
    </citation>
    <scope>NUCLEOTIDE SEQUENCE [LARGE SCALE GENOMIC DNA]</scope>
    <source>
        <strain evidence="6">3L</strain>
    </source>
</reference>
<dbReference type="PANTHER" id="PTHR12304">
    <property type="entry name" value="INOSINE-URIDINE PREFERRING NUCLEOSIDE HYDROLASE"/>
    <property type="match status" value="1"/>
</dbReference>
<dbReference type="GO" id="GO:0008477">
    <property type="term" value="F:purine nucleosidase activity"/>
    <property type="evidence" value="ECO:0007669"/>
    <property type="project" value="TreeGrafter"/>
</dbReference>
<feature type="chain" id="PRO_5003324413" evidence="3">
    <location>
        <begin position="35"/>
        <end position="400"/>
    </location>
</feature>
<dbReference type="InterPro" id="IPR023186">
    <property type="entry name" value="IUNH"/>
</dbReference>
<evidence type="ECO:0000256" key="2">
    <source>
        <dbReference type="ARBA" id="ARBA00023295"/>
    </source>
</evidence>
<feature type="domain" description="Inosine/uridine-preferring nucleoside hydrolase" evidence="4">
    <location>
        <begin position="43"/>
        <end position="330"/>
    </location>
</feature>
<dbReference type="Proteomes" id="UP000003959">
    <property type="component" value="Unassembled WGS sequence"/>
</dbReference>
<evidence type="ECO:0000313" key="6">
    <source>
        <dbReference type="Proteomes" id="UP000003959"/>
    </source>
</evidence>
<evidence type="ECO:0000313" key="5">
    <source>
        <dbReference type="EMBL" id="EGJ33530.1"/>
    </source>
</evidence>
<feature type="signal peptide" evidence="3">
    <location>
        <begin position="1"/>
        <end position="34"/>
    </location>
</feature>
<dbReference type="InterPro" id="IPR013424">
    <property type="entry name" value="Ice-binding_C"/>
</dbReference>
<gene>
    <name evidence="5" type="ORF">LYNGBM3L_33750</name>
</gene>
<organism evidence="5 6">
    <name type="scientific">Moorena producens 3L</name>
    <dbReference type="NCBI Taxonomy" id="489825"/>
    <lineage>
        <taxon>Bacteria</taxon>
        <taxon>Bacillati</taxon>
        <taxon>Cyanobacteriota</taxon>
        <taxon>Cyanophyceae</taxon>
        <taxon>Coleofasciculales</taxon>
        <taxon>Coleofasciculaceae</taxon>
        <taxon>Moorena</taxon>
    </lineage>
</organism>
<dbReference type="GO" id="GO:0006152">
    <property type="term" value="P:purine nucleoside catabolic process"/>
    <property type="evidence" value="ECO:0007669"/>
    <property type="project" value="TreeGrafter"/>
</dbReference>
<sequence>MKSNPCFLSFAAVTTALSGAIALNLSLPNQAAFAASVTQKTAVILDDDGSQDGMTAWAYMLGNPQFDVKALTLSQGIARPNIFVDNVEGMLGRLNITGIPVGIGRPDPLAGNNEFPSFIRDASDTFWSPFVTLPDSAPSVERRNAAELIVETVKDSPSPVAILATGPLTNIAEALRLDPTIVENISVVQIMGGAVFVPGNLPVLPDPPFSTNTVAEFNIWIDPVAAQEVFEAGNNGLKIELTPLDATNQIEFTREDQAAWIETGTPESLIAAELLDFALTVIQSDNDPNPVWDLVAALNLSEPNFSPETPLHIEVDTQSDPGTTQGQTKAIQDLSPNVLVSLDPSFDNLPYSASGVFASISEPASVPEPASIVGILAAGLLGGVLKVKRVTNKGYIAFLK</sequence>
<dbReference type="Gene3D" id="3.90.245.10">
    <property type="entry name" value="Ribonucleoside hydrolase-like"/>
    <property type="match status" value="1"/>
</dbReference>
<dbReference type="InterPro" id="IPR036452">
    <property type="entry name" value="Ribo_hydro-like"/>
</dbReference>
<dbReference type="EMBL" id="GL890847">
    <property type="protein sequence ID" value="EGJ33530.1"/>
    <property type="molecule type" value="Genomic_DNA"/>
</dbReference>
<keyword evidence="6" id="KW-1185">Reference proteome</keyword>
<evidence type="ECO:0000259" key="4">
    <source>
        <dbReference type="Pfam" id="PF01156"/>
    </source>
</evidence>
<keyword evidence="2" id="KW-0326">Glycosidase</keyword>
<dbReference type="NCBIfam" id="TIGR02595">
    <property type="entry name" value="PEP_CTERM"/>
    <property type="match status" value="1"/>
</dbReference>
<dbReference type="SUPFAM" id="SSF53590">
    <property type="entry name" value="Nucleoside hydrolase"/>
    <property type="match status" value="1"/>
</dbReference>
<dbReference type="PANTHER" id="PTHR12304:SF46">
    <property type="entry name" value="INOSINE-ADENOSINE-GUANOSINE-NUCLEOSIDE HYDROLASE"/>
    <property type="match status" value="1"/>
</dbReference>
<dbReference type="HOGENOM" id="CLU_739115_0_0_3"/>
<dbReference type="eggNOG" id="COG1957">
    <property type="taxonomic scope" value="Bacteria"/>
</dbReference>
<dbReference type="InterPro" id="IPR001910">
    <property type="entry name" value="Inosine/uridine_hydrolase_dom"/>
</dbReference>
<dbReference type="AlphaFoldDB" id="F4XPF1"/>
<evidence type="ECO:0000256" key="3">
    <source>
        <dbReference type="SAM" id="SignalP"/>
    </source>
</evidence>
<proteinExistence type="predicted"/>
<dbReference type="GO" id="GO:0005829">
    <property type="term" value="C:cytosol"/>
    <property type="evidence" value="ECO:0007669"/>
    <property type="project" value="TreeGrafter"/>
</dbReference>
<keyword evidence="1" id="KW-0378">Hydrolase</keyword>
<protein>
    <submittedName>
        <fullName evidence="5">Putative exosortase, PEP-CTERM interaction domain protein</fullName>
    </submittedName>
</protein>
<dbReference type="Pfam" id="PF01156">
    <property type="entry name" value="IU_nuc_hydro"/>
    <property type="match status" value="1"/>
</dbReference>
<name>F4XPF1_9CYAN</name>
<dbReference type="OrthoDB" id="9797882at2"/>